<dbReference type="EMBL" id="FSRG01000003">
    <property type="protein sequence ID" value="SIN72960.1"/>
    <property type="molecule type" value="Genomic_DNA"/>
</dbReference>
<organism evidence="1 2">
    <name type="scientific">Halodesulfovibrio marinisediminis DSM 17456</name>
    <dbReference type="NCBI Taxonomy" id="1121457"/>
    <lineage>
        <taxon>Bacteria</taxon>
        <taxon>Pseudomonadati</taxon>
        <taxon>Thermodesulfobacteriota</taxon>
        <taxon>Desulfovibrionia</taxon>
        <taxon>Desulfovibrionales</taxon>
        <taxon>Desulfovibrionaceae</taxon>
        <taxon>Halodesulfovibrio</taxon>
    </lineage>
</organism>
<protein>
    <submittedName>
        <fullName evidence="1">Uncharacterized protein</fullName>
    </submittedName>
</protein>
<name>A0A1N6DQC6_9BACT</name>
<dbReference type="OrthoDB" id="5451898at2"/>
<keyword evidence="2" id="KW-1185">Reference proteome</keyword>
<dbReference type="Proteomes" id="UP000184694">
    <property type="component" value="Unassembled WGS sequence"/>
</dbReference>
<sequence>MLWSNLSFAPVGANIHQSLSPVLSGAAGELAGSKGRLSSIAGVVPVARNPLSTGAATVATLRSALIDLTAQSGQCVCVHPYVHTVGHRRGEYSYLTPNDALKALGNKLIDAEETLLSGKLGAVFVLLYGATHADFVKQLGAFLQVFPVTELQLVMRRANALNTHEQDKFTTPAGRMWPEFRQRDLRQHGAVRSVDSCLGQLVAVGEGYNEATTPEAQLAALMDKKAAHIQQAENAWQQLVATMHGGAGKAMYCEGSPAGLRAELFKSGTPSSVYKLCTAMCWLGAPQQLTVLKEVFGL</sequence>
<dbReference type="STRING" id="1121457.SAMN02745161_0388"/>
<accession>A0A1N6DQC6</accession>
<dbReference type="AlphaFoldDB" id="A0A1N6DQC6"/>
<gene>
    <name evidence="1" type="ORF">SAMN02745161_0388</name>
</gene>
<evidence type="ECO:0000313" key="2">
    <source>
        <dbReference type="Proteomes" id="UP000184694"/>
    </source>
</evidence>
<dbReference type="RefSeq" id="WP_074215274.1">
    <property type="nucleotide sequence ID" value="NZ_FSRG01000003.1"/>
</dbReference>
<reference evidence="2" key="1">
    <citation type="submission" date="2016-11" db="EMBL/GenBank/DDBJ databases">
        <authorList>
            <person name="Varghese N."/>
            <person name="Submissions S."/>
        </authorList>
    </citation>
    <scope>NUCLEOTIDE SEQUENCE [LARGE SCALE GENOMIC DNA]</scope>
    <source>
        <strain evidence="2">DSM 17456</strain>
    </source>
</reference>
<evidence type="ECO:0000313" key="1">
    <source>
        <dbReference type="EMBL" id="SIN72960.1"/>
    </source>
</evidence>
<proteinExistence type="predicted"/>